<dbReference type="CTD" id="20208174"/>
<reference evidence="4" key="1">
    <citation type="submission" date="2012-12" db="EMBL/GenBank/DDBJ databases">
        <authorList>
            <person name="Hellsten U."/>
            <person name="Grimwood J."/>
            <person name="Chapman J.A."/>
            <person name="Shapiro H."/>
            <person name="Aerts A."/>
            <person name="Otillar R.P."/>
            <person name="Terry A.Y."/>
            <person name="Boore J.L."/>
            <person name="Simakov O."/>
            <person name="Marletaz F."/>
            <person name="Cho S.-J."/>
            <person name="Edsinger-Gonzales E."/>
            <person name="Havlak P."/>
            <person name="Kuo D.-H."/>
            <person name="Larsson T."/>
            <person name="Lv J."/>
            <person name="Arendt D."/>
            <person name="Savage R."/>
            <person name="Osoegawa K."/>
            <person name="de Jong P."/>
            <person name="Lindberg D.R."/>
            <person name="Seaver E.C."/>
            <person name="Weisblat D.A."/>
            <person name="Putnam N.H."/>
            <person name="Grigoriev I.V."/>
            <person name="Rokhsar D.S."/>
        </authorList>
    </citation>
    <scope>NUCLEOTIDE SEQUENCE</scope>
</reference>
<evidence type="ECO:0000313" key="2">
    <source>
        <dbReference type="EMBL" id="ESN92187.1"/>
    </source>
</evidence>
<evidence type="ECO:0000256" key="1">
    <source>
        <dbReference type="SAM" id="MobiDB-lite"/>
    </source>
</evidence>
<sequence length="114" mass="12985">MEDAGVYVCSVIVRQHQQQHPQQQHPQQHPQQQQQQHPRDYIACITQLSVVTITLSANRNAVNVGQPIILRCQVFGSYGNLDNNIIPSNDIHNNNNIIINNNKQKAFPTKKLLQ</sequence>
<gene>
    <name evidence="3" type="primary">20208174</name>
    <name evidence="2" type="ORF">HELRODRAFT_181657</name>
</gene>
<dbReference type="HOGENOM" id="CLU_2123752_0_0_1"/>
<dbReference type="RefSeq" id="XP_009029693.1">
    <property type="nucleotide sequence ID" value="XM_009031445.1"/>
</dbReference>
<dbReference type="EMBL" id="KB097661">
    <property type="protein sequence ID" value="ESN92187.1"/>
    <property type="molecule type" value="Genomic_DNA"/>
</dbReference>
<name>T1FH75_HELRO</name>
<organism evidence="3 4">
    <name type="scientific">Helobdella robusta</name>
    <name type="common">Californian leech</name>
    <dbReference type="NCBI Taxonomy" id="6412"/>
    <lineage>
        <taxon>Eukaryota</taxon>
        <taxon>Metazoa</taxon>
        <taxon>Spiralia</taxon>
        <taxon>Lophotrochozoa</taxon>
        <taxon>Annelida</taxon>
        <taxon>Clitellata</taxon>
        <taxon>Hirudinea</taxon>
        <taxon>Rhynchobdellida</taxon>
        <taxon>Glossiphoniidae</taxon>
        <taxon>Helobdella</taxon>
    </lineage>
</organism>
<feature type="compositionally biased region" description="Low complexity" evidence="1">
    <location>
        <begin position="17"/>
        <end position="36"/>
    </location>
</feature>
<reference evidence="3" key="3">
    <citation type="submission" date="2015-06" db="UniProtKB">
        <authorList>
            <consortium name="EnsemblMetazoa"/>
        </authorList>
    </citation>
    <scope>IDENTIFICATION</scope>
</reference>
<evidence type="ECO:0000313" key="4">
    <source>
        <dbReference type="Proteomes" id="UP000015101"/>
    </source>
</evidence>
<dbReference type="EnsemblMetazoa" id="HelroT181657">
    <property type="protein sequence ID" value="HelroP181657"/>
    <property type="gene ID" value="HelroG181657"/>
</dbReference>
<reference evidence="2 4" key="2">
    <citation type="journal article" date="2013" name="Nature">
        <title>Insights into bilaterian evolution from three spiralian genomes.</title>
        <authorList>
            <person name="Simakov O."/>
            <person name="Marletaz F."/>
            <person name="Cho S.J."/>
            <person name="Edsinger-Gonzales E."/>
            <person name="Havlak P."/>
            <person name="Hellsten U."/>
            <person name="Kuo D.H."/>
            <person name="Larsson T."/>
            <person name="Lv J."/>
            <person name="Arendt D."/>
            <person name="Savage R."/>
            <person name="Osoegawa K."/>
            <person name="de Jong P."/>
            <person name="Grimwood J."/>
            <person name="Chapman J.A."/>
            <person name="Shapiro H."/>
            <person name="Aerts A."/>
            <person name="Otillar R.P."/>
            <person name="Terry A.Y."/>
            <person name="Boore J.L."/>
            <person name="Grigoriev I.V."/>
            <person name="Lindberg D.R."/>
            <person name="Seaver E.C."/>
            <person name="Weisblat D.A."/>
            <person name="Putnam N.H."/>
            <person name="Rokhsar D.S."/>
        </authorList>
    </citation>
    <scope>NUCLEOTIDE SEQUENCE</scope>
</reference>
<accession>T1FH75</accession>
<dbReference type="GeneID" id="20208174"/>
<evidence type="ECO:0000313" key="3">
    <source>
        <dbReference type="EnsemblMetazoa" id="HelroP181657"/>
    </source>
</evidence>
<keyword evidence="4" id="KW-1185">Reference proteome</keyword>
<protein>
    <submittedName>
        <fullName evidence="2 3">Uncharacterized protein</fullName>
    </submittedName>
</protein>
<dbReference type="EMBL" id="AMQM01007729">
    <property type="status" value="NOT_ANNOTATED_CDS"/>
    <property type="molecule type" value="Genomic_DNA"/>
</dbReference>
<dbReference type="InParanoid" id="T1FH75"/>
<proteinExistence type="predicted"/>
<dbReference type="AlphaFoldDB" id="T1FH75"/>
<feature type="region of interest" description="Disordered" evidence="1">
    <location>
        <begin position="17"/>
        <end position="38"/>
    </location>
</feature>
<dbReference type="Proteomes" id="UP000015101">
    <property type="component" value="Unassembled WGS sequence"/>
</dbReference>
<dbReference type="KEGG" id="hro:HELRODRAFT_181657"/>